<name>A0A506XYP1_9MICO</name>
<comment type="caution">
    <text evidence="2">The sequence shown here is derived from an EMBL/GenBank/DDBJ whole genome shotgun (WGS) entry which is preliminary data.</text>
</comment>
<keyword evidence="1" id="KW-0472">Membrane</keyword>
<protein>
    <submittedName>
        <fullName evidence="2">Uncharacterized protein</fullName>
    </submittedName>
</protein>
<keyword evidence="3" id="KW-1185">Reference proteome</keyword>
<dbReference type="RefSeq" id="WP_141162396.1">
    <property type="nucleotide sequence ID" value="NZ_VHQG01000001.1"/>
</dbReference>
<accession>A0A506XYP1</accession>
<dbReference type="Proteomes" id="UP000316252">
    <property type="component" value="Unassembled WGS sequence"/>
</dbReference>
<feature type="transmembrane region" description="Helical" evidence="1">
    <location>
        <begin position="50"/>
        <end position="72"/>
    </location>
</feature>
<feature type="transmembrane region" description="Helical" evidence="1">
    <location>
        <begin position="6"/>
        <end position="29"/>
    </location>
</feature>
<organism evidence="2 3">
    <name type="scientific">Schumannella soli</name>
    <dbReference type="NCBI Taxonomy" id="2590779"/>
    <lineage>
        <taxon>Bacteria</taxon>
        <taxon>Bacillati</taxon>
        <taxon>Actinomycetota</taxon>
        <taxon>Actinomycetes</taxon>
        <taxon>Micrococcales</taxon>
        <taxon>Microbacteriaceae</taxon>
        <taxon>Schumannella</taxon>
    </lineage>
</organism>
<evidence type="ECO:0000313" key="2">
    <source>
        <dbReference type="EMBL" id="TPW77871.1"/>
    </source>
</evidence>
<sequence length="220" mass="23461">MRASLIFATISLQLTLICAAGWLIMTLGFGDRSAGSLRVTLFPIGDSSQVAALFFFLGTISLGLLLCAAGLLTGYGVRSAVARWLIGTVLVLGFAANAVFGLLFSGIFAFTSASTWVTLKGDTGGREFVVTEYDLGGWIYERRDGQLDLVGDLGYRYGRETHFRSGDYTITRNGGDVVIAFRAGTAGHEYIRIRAHAAFEAALARRGLGHVPNPISGEPG</sequence>
<reference evidence="2 3" key="1">
    <citation type="submission" date="2019-06" db="EMBL/GenBank/DDBJ databases">
        <authorList>
            <person name="Li F."/>
        </authorList>
    </citation>
    <scope>NUCLEOTIDE SEQUENCE [LARGE SCALE GENOMIC DNA]</scope>
    <source>
        <strain evidence="2 3">10F1D-1</strain>
    </source>
</reference>
<feature type="transmembrane region" description="Helical" evidence="1">
    <location>
        <begin position="84"/>
        <end position="110"/>
    </location>
</feature>
<keyword evidence="1" id="KW-1133">Transmembrane helix</keyword>
<dbReference type="AlphaFoldDB" id="A0A506XYP1"/>
<dbReference type="EMBL" id="VHQG01000001">
    <property type="protein sequence ID" value="TPW77871.1"/>
    <property type="molecule type" value="Genomic_DNA"/>
</dbReference>
<evidence type="ECO:0000313" key="3">
    <source>
        <dbReference type="Proteomes" id="UP000316252"/>
    </source>
</evidence>
<keyword evidence="1" id="KW-0812">Transmembrane</keyword>
<evidence type="ECO:0000256" key="1">
    <source>
        <dbReference type="SAM" id="Phobius"/>
    </source>
</evidence>
<gene>
    <name evidence="2" type="ORF">FJ657_04280</name>
</gene>
<proteinExistence type="predicted"/>